<reference evidence="5 6" key="1">
    <citation type="submission" date="2020-08" db="EMBL/GenBank/DDBJ databases">
        <title>Aphidius gifuensis genome sequencing and assembly.</title>
        <authorList>
            <person name="Du Z."/>
        </authorList>
    </citation>
    <scope>NUCLEOTIDE SEQUENCE [LARGE SCALE GENOMIC DNA]</scope>
    <source>
        <strain evidence="5">YNYX2018</strain>
        <tissue evidence="5">Adults</tissue>
    </source>
</reference>
<dbReference type="Pfam" id="PF00089">
    <property type="entry name" value="Trypsin"/>
    <property type="match status" value="1"/>
</dbReference>
<dbReference type="InterPro" id="IPR009003">
    <property type="entry name" value="Peptidase_S1_PA"/>
</dbReference>
<proteinExistence type="inferred from homology"/>
<dbReference type="GO" id="GO:0006508">
    <property type="term" value="P:proteolysis"/>
    <property type="evidence" value="ECO:0007669"/>
    <property type="project" value="InterPro"/>
</dbReference>
<keyword evidence="6" id="KW-1185">Reference proteome</keyword>
<dbReference type="AlphaFoldDB" id="A0A834XZE7"/>
<dbReference type="Gene3D" id="2.40.10.10">
    <property type="entry name" value="Trypsin-like serine proteases"/>
    <property type="match status" value="2"/>
</dbReference>
<dbReference type="EMBL" id="JACMRX010000003">
    <property type="protein sequence ID" value="KAF7993676.1"/>
    <property type="molecule type" value="Genomic_DNA"/>
</dbReference>
<comment type="caution">
    <text evidence="5">The sequence shown here is derived from an EMBL/GenBank/DDBJ whole genome shotgun (WGS) entry which is preliminary data.</text>
</comment>
<dbReference type="InterPro" id="IPR001254">
    <property type="entry name" value="Trypsin_dom"/>
</dbReference>
<dbReference type="FunFam" id="2.40.10.10:FF:000068">
    <property type="entry name" value="transmembrane protease serine 2"/>
    <property type="match status" value="1"/>
</dbReference>
<dbReference type="PANTHER" id="PTHR24256">
    <property type="entry name" value="TRYPTASE-RELATED"/>
    <property type="match status" value="1"/>
</dbReference>
<dbReference type="InterPro" id="IPR001314">
    <property type="entry name" value="Peptidase_S1A"/>
</dbReference>
<keyword evidence="1" id="KW-1015">Disulfide bond</keyword>
<accession>A0A834XZE7</accession>
<evidence type="ECO:0000256" key="3">
    <source>
        <dbReference type="SAM" id="SignalP"/>
    </source>
</evidence>
<name>A0A834XZE7_APHGI</name>
<dbReference type="PROSITE" id="PS50240">
    <property type="entry name" value="TRYPSIN_DOM"/>
    <property type="match status" value="1"/>
</dbReference>
<dbReference type="PRINTS" id="PR00722">
    <property type="entry name" value="CHYMOTRYPSIN"/>
</dbReference>
<evidence type="ECO:0000256" key="1">
    <source>
        <dbReference type="ARBA" id="ARBA00023157"/>
    </source>
</evidence>
<feature type="signal peptide" evidence="3">
    <location>
        <begin position="1"/>
        <end position="20"/>
    </location>
</feature>
<keyword evidence="3" id="KW-0732">Signal</keyword>
<evidence type="ECO:0000259" key="4">
    <source>
        <dbReference type="PROSITE" id="PS50240"/>
    </source>
</evidence>
<dbReference type="InterPro" id="IPR043504">
    <property type="entry name" value="Peptidase_S1_PA_chymotrypsin"/>
</dbReference>
<dbReference type="SMART" id="SM00020">
    <property type="entry name" value="Tryp_SPc"/>
    <property type="match status" value="1"/>
</dbReference>
<dbReference type="Proteomes" id="UP000639338">
    <property type="component" value="Unassembled WGS sequence"/>
</dbReference>
<dbReference type="GO" id="GO:0004252">
    <property type="term" value="F:serine-type endopeptidase activity"/>
    <property type="evidence" value="ECO:0007669"/>
    <property type="project" value="InterPro"/>
</dbReference>
<feature type="domain" description="Peptidase S1" evidence="4">
    <location>
        <begin position="17"/>
        <end position="210"/>
    </location>
</feature>
<gene>
    <name evidence="5" type="ORF">HCN44_010271</name>
</gene>
<dbReference type="InterPro" id="IPR051487">
    <property type="entry name" value="Ser/Thr_Proteases_Immune/Dev"/>
</dbReference>
<evidence type="ECO:0000256" key="2">
    <source>
        <dbReference type="ARBA" id="ARBA00024195"/>
    </source>
</evidence>
<sequence>MWITILYIISLNILISVTNGNFQEKNFIRARIQDHPYQVSIQYKNYHICGGAVLSNFFILTAASCLSHDKENVLYANLKVLSGTDNLEKLDLDSSINDVEYVILHKKFDLQHQRHDIAILRLTRPLIFNLYRWTVSSPYDYKMFTYAHNTGHYITGWGKNSYTVENSTSINPRLQFVWVDLTKPGDCEEYIDQHCLKAITTPLKSVIIYK</sequence>
<comment type="similarity">
    <text evidence="2">Belongs to the peptidase S1 family. CLIP subfamily.</text>
</comment>
<protein>
    <recommendedName>
        <fullName evidence="4">Peptidase S1 domain-containing protein</fullName>
    </recommendedName>
</protein>
<evidence type="ECO:0000313" key="5">
    <source>
        <dbReference type="EMBL" id="KAF7993676.1"/>
    </source>
</evidence>
<evidence type="ECO:0000313" key="6">
    <source>
        <dbReference type="Proteomes" id="UP000639338"/>
    </source>
</evidence>
<organism evidence="5 6">
    <name type="scientific">Aphidius gifuensis</name>
    <name type="common">Parasitoid wasp</name>
    <dbReference type="NCBI Taxonomy" id="684658"/>
    <lineage>
        <taxon>Eukaryota</taxon>
        <taxon>Metazoa</taxon>
        <taxon>Ecdysozoa</taxon>
        <taxon>Arthropoda</taxon>
        <taxon>Hexapoda</taxon>
        <taxon>Insecta</taxon>
        <taxon>Pterygota</taxon>
        <taxon>Neoptera</taxon>
        <taxon>Endopterygota</taxon>
        <taxon>Hymenoptera</taxon>
        <taxon>Apocrita</taxon>
        <taxon>Ichneumonoidea</taxon>
        <taxon>Braconidae</taxon>
        <taxon>Aphidiinae</taxon>
        <taxon>Aphidius</taxon>
    </lineage>
</organism>
<dbReference type="OrthoDB" id="238681at2759"/>
<feature type="chain" id="PRO_5032451749" description="Peptidase S1 domain-containing protein" evidence="3">
    <location>
        <begin position="21"/>
        <end position="210"/>
    </location>
</feature>
<dbReference type="SUPFAM" id="SSF50494">
    <property type="entry name" value="Trypsin-like serine proteases"/>
    <property type="match status" value="1"/>
</dbReference>